<gene>
    <name evidence="8" type="ORF">DFH07DRAFT_796301</name>
</gene>
<dbReference type="InterPro" id="IPR012310">
    <property type="entry name" value="DNA_ligase_ATP-dep_cent"/>
</dbReference>
<dbReference type="GO" id="GO:0005524">
    <property type="term" value="F:ATP binding"/>
    <property type="evidence" value="ECO:0007669"/>
    <property type="project" value="UniProtKB-KW"/>
</dbReference>
<dbReference type="Gene3D" id="2.40.50.140">
    <property type="entry name" value="Nucleic acid-binding proteins"/>
    <property type="match status" value="1"/>
</dbReference>
<evidence type="ECO:0000256" key="2">
    <source>
        <dbReference type="ARBA" id="ARBA00022598"/>
    </source>
</evidence>
<evidence type="ECO:0000256" key="3">
    <source>
        <dbReference type="ARBA" id="ARBA00022741"/>
    </source>
</evidence>
<keyword evidence="3" id="KW-0547">Nucleotide-binding</keyword>
<dbReference type="InterPro" id="IPR029710">
    <property type="entry name" value="LIG4"/>
</dbReference>
<comment type="similarity">
    <text evidence="1">Belongs to the ATP-dependent DNA ligase family.</text>
</comment>
<evidence type="ECO:0000259" key="7">
    <source>
        <dbReference type="PROSITE" id="PS50160"/>
    </source>
</evidence>
<dbReference type="Pfam" id="PF04675">
    <property type="entry name" value="DNA_ligase_A_N"/>
    <property type="match status" value="1"/>
</dbReference>
<dbReference type="Proteomes" id="UP001215280">
    <property type="component" value="Unassembled WGS sequence"/>
</dbReference>
<feature type="non-terminal residue" evidence="8">
    <location>
        <position position="1"/>
    </location>
</feature>
<evidence type="ECO:0000256" key="5">
    <source>
        <dbReference type="ARBA" id="ARBA00023242"/>
    </source>
</evidence>
<feature type="compositionally biased region" description="Polar residues" evidence="6">
    <location>
        <begin position="798"/>
        <end position="809"/>
    </location>
</feature>
<dbReference type="InterPro" id="IPR036599">
    <property type="entry name" value="DNA_ligase_N_sf"/>
</dbReference>
<evidence type="ECO:0000313" key="9">
    <source>
        <dbReference type="Proteomes" id="UP001215280"/>
    </source>
</evidence>
<keyword evidence="5" id="KW-0539">Nucleus</keyword>
<dbReference type="PANTHER" id="PTHR45997">
    <property type="entry name" value="DNA LIGASE 4"/>
    <property type="match status" value="1"/>
</dbReference>
<name>A0AAD7K483_9AGAR</name>
<dbReference type="Gene3D" id="1.10.3260.10">
    <property type="entry name" value="DNA ligase, ATP-dependent, N-terminal domain"/>
    <property type="match status" value="1"/>
</dbReference>
<keyword evidence="4" id="KW-0067">ATP-binding</keyword>
<dbReference type="PROSITE" id="PS50160">
    <property type="entry name" value="DNA_LIGASE_A3"/>
    <property type="match status" value="1"/>
</dbReference>
<dbReference type="AlphaFoldDB" id="A0AAD7K483"/>
<feature type="region of interest" description="Disordered" evidence="6">
    <location>
        <begin position="784"/>
        <end position="857"/>
    </location>
</feature>
<evidence type="ECO:0000256" key="4">
    <source>
        <dbReference type="ARBA" id="ARBA00022840"/>
    </source>
</evidence>
<dbReference type="InterPro" id="IPR012308">
    <property type="entry name" value="DNA_ligase_ATP-dep_N"/>
</dbReference>
<dbReference type="GO" id="GO:0003910">
    <property type="term" value="F:DNA ligase (ATP) activity"/>
    <property type="evidence" value="ECO:0007669"/>
    <property type="project" value="InterPro"/>
</dbReference>
<accession>A0AAD7K483</accession>
<keyword evidence="9" id="KW-1185">Reference proteome</keyword>
<dbReference type="InterPro" id="IPR012340">
    <property type="entry name" value="NA-bd_OB-fold"/>
</dbReference>
<dbReference type="Gene3D" id="3.30.470.30">
    <property type="entry name" value="DNA ligase/mRNA capping enzyme"/>
    <property type="match status" value="1"/>
</dbReference>
<feature type="domain" description="ATP-dependent DNA ligase family profile" evidence="7">
    <location>
        <begin position="456"/>
        <end position="572"/>
    </location>
</feature>
<dbReference type="InterPro" id="IPR016059">
    <property type="entry name" value="DNA_ligase_ATP-dep_CS"/>
</dbReference>
<dbReference type="GO" id="GO:0006297">
    <property type="term" value="P:nucleotide-excision repair, DNA gap filling"/>
    <property type="evidence" value="ECO:0007669"/>
    <property type="project" value="TreeGrafter"/>
</dbReference>
<dbReference type="PROSITE" id="PS00333">
    <property type="entry name" value="DNA_LIGASE_A2"/>
    <property type="match status" value="1"/>
</dbReference>
<organism evidence="8 9">
    <name type="scientific">Mycena maculata</name>
    <dbReference type="NCBI Taxonomy" id="230809"/>
    <lineage>
        <taxon>Eukaryota</taxon>
        <taxon>Fungi</taxon>
        <taxon>Dikarya</taxon>
        <taxon>Basidiomycota</taxon>
        <taxon>Agaricomycotina</taxon>
        <taxon>Agaricomycetes</taxon>
        <taxon>Agaricomycetidae</taxon>
        <taxon>Agaricales</taxon>
        <taxon>Marasmiineae</taxon>
        <taxon>Mycenaceae</taxon>
        <taxon>Mycena</taxon>
    </lineage>
</organism>
<dbReference type="GO" id="GO:0006303">
    <property type="term" value="P:double-strand break repair via nonhomologous end joining"/>
    <property type="evidence" value="ECO:0007669"/>
    <property type="project" value="TreeGrafter"/>
</dbReference>
<proteinExistence type="inferred from homology"/>
<dbReference type="GO" id="GO:0032807">
    <property type="term" value="C:DNA ligase IV complex"/>
    <property type="evidence" value="ECO:0007669"/>
    <property type="project" value="TreeGrafter"/>
</dbReference>
<keyword evidence="2" id="KW-0436">Ligase</keyword>
<protein>
    <recommendedName>
        <fullName evidence="7">ATP-dependent DNA ligase family profile domain-containing protein</fullName>
    </recommendedName>
</protein>
<dbReference type="PROSITE" id="PS00697">
    <property type="entry name" value="DNA_LIGASE_A1"/>
    <property type="match status" value="1"/>
</dbReference>
<dbReference type="SUPFAM" id="SSF56091">
    <property type="entry name" value="DNA ligase/mRNA capping enzyme, catalytic domain"/>
    <property type="match status" value="1"/>
</dbReference>
<evidence type="ECO:0000256" key="6">
    <source>
        <dbReference type="SAM" id="MobiDB-lite"/>
    </source>
</evidence>
<evidence type="ECO:0000256" key="1">
    <source>
        <dbReference type="ARBA" id="ARBA00007572"/>
    </source>
</evidence>
<dbReference type="GO" id="GO:0003677">
    <property type="term" value="F:DNA binding"/>
    <property type="evidence" value="ECO:0007669"/>
    <property type="project" value="InterPro"/>
</dbReference>
<dbReference type="EMBL" id="JARJLG010000009">
    <property type="protein sequence ID" value="KAJ7777837.1"/>
    <property type="molecule type" value="Genomic_DNA"/>
</dbReference>
<comment type="caution">
    <text evidence="8">The sequence shown here is derived from an EMBL/GenBank/DDBJ whole genome shotgun (WGS) entry which is preliminary data.</text>
</comment>
<reference evidence="8" key="1">
    <citation type="submission" date="2023-03" db="EMBL/GenBank/DDBJ databases">
        <title>Massive genome expansion in bonnet fungi (Mycena s.s.) driven by repeated elements and novel gene families across ecological guilds.</title>
        <authorList>
            <consortium name="Lawrence Berkeley National Laboratory"/>
            <person name="Harder C.B."/>
            <person name="Miyauchi S."/>
            <person name="Viragh M."/>
            <person name="Kuo A."/>
            <person name="Thoen E."/>
            <person name="Andreopoulos B."/>
            <person name="Lu D."/>
            <person name="Skrede I."/>
            <person name="Drula E."/>
            <person name="Henrissat B."/>
            <person name="Morin E."/>
            <person name="Kohler A."/>
            <person name="Barry K."/>
            <person name="LaButti K."/>
            <person name="Morin E."/>
            <person name="Salamov A."/>
            <person name="Lipzen A."/>
            <person name="Mereny Z."/>
            <person name="Hegedus B."/>
            <person name="Baldrian P."/>
            <person name="Stursova M."/>
            <person name="Weitz H."/>
            <person name="Taylor A."/>
            <person name="Grigoriev I.V."/>
            <person name="Nagy L.G."/>
            <person name="Martin F."/>
            <person name="Kauserud H."/>
        </authorList>
    </citation>
    <scope>NUCLEOTIDE SEQUENCE</scope>
    <source>
        <strain evidence="8">CBHHK188m</strain>
    </source>
</reference>
<feature type="region of interest" description="Disordered" evidence="6">
    <location>
        <begin position="729"/>
        <end position="750"/>
    </location>
</feature>
<dbReference type="GO" id="GO:0006310">
    <property type="term" value="P:DNA recombination"/>
    <property type="evidence" value="ECO:0007669"/>
    <property type="project" value="InterPro"/>
</dbReference>
<dbReference type="PANTHER" id="PTHR45997:SF2">
    <property type="entry name" value="ATP DEPENDENT DNA LIGASE DOMAIN PROTEIN (AFU_ORTHOLOGUE AFUA_5G02430)"/>
    <property type="match status" value="1"/>
</dbReference>
<evidence type="ECO:0000313" key="8">
    <source>
        <dbReference type="EMBL" id="KAJ7777837.1"/>
    </source>
</evidence>
<dbReference type="Pfam" id="PF01068">
    <property type="entry name" value="DNA_ligase_A_M"/>
    <property type="match status" value="1"/>
</dbReference>
<sequence length="962" mass="106690">MYSGSRLATCSEHHALYVAMSATSQAPRGVPFSFFVSLLREISLHSCPRKTGTRRDKHNASYPALDILKKWTARLRSQFSPLAPGTTAIVFRLLFPGEDARRKYDMQETRLAVALADCFGIPAKTKQLRQWGMDGSSGCLGEEVMQVLNSSSSHASDYISPHSIVDVDALLDELASHSGFSDASVRARHPHATRRPKALIIRDLYRSLSPLDASFLTQIILKDLRPLLYPLTDTHYTVALKSFNSAAVTELTKEDAMRVWDPGHRMLAIYRVRSRLDDASATFEAGITGTVMPQIGIPVEIPKSEKGRSCLHAMKMLKASQEIWAETKYDGERAQIHLQVRSDGSSSITIFSKSKRDSSLDRHGIHGLIREALCLPKGRRSEHADYSSKVKTNVILDAEMVAWHKGKIDEFWRIRSLVEHTAVGVRHNRVQDATPVDNYSQTSLMTDVSDDRDLGLVFFDILLLNDESLLSVPYSSRRTRLESVIKPITGQVILAERQPIALNIASNDRNPGIHRVFAQCLACPEEGLVLKAGEAGYNDWRFPWVKLKRDYIPGYGDCVDLVVLGVSWDKERARELRVAPNAYTTFYIGGLHNAEQLRREPTARPHFHIYFSCSYGLSRDHLEEVNFLIKNSDTVPCNPSSGLPFTFDILPGLVPPTRLLREPLLAELFGAGFTKSPGSGHYELRFPRITKIFRTGERSWRDGINLQTLHQVARDSLCKDRSDKDLNDWGNTLWGKPVSPGASSKRKAVTDELEEKLIADDRKAAKKRGWTEFDARILSTWARSGTAGPAHPRPQPLASRTNLGNSQIPSVPLGAAPQTTPLDSLSKARVYPSPGSPPLAADQDPARKPPSTAAKHQDSISAVLADALVFVAAQNPIARQRWKLMIPSERVAPSLESLLVGCGWGLENTPPPSPGMQRGVIVLDDGDESAQMRVNKAVNQRKALCGDRSGTKAVVILQREKC</sequence>